<dbReference type="KEGG" id="cam:101502875"/>
<evidence type="ECO:0000259" key="7">
    <source>
        <dbReference type="PROSITE" id="PS50066"/>
    </source>
</evidence>
<dbReference type="SMART" id="SM00432">
    <property type="entry name" value="MADS"/>
    <property type="match status" value="1"/>
</dbReference>
<keyword evidence="2" id="KW-0805">Transcription regulation</keyword>
<feature type="coiled-coil region" evidence="6">
    <location>
        <begin position="98"/>
        <end position="125"/>
    </location>
</feature>
<dbReference type="InterPro" id="IPR002100">
    <property type="entry name" value="TF_MADSbox"/>
</dbReference>
<evidence type="ECO:0000313" key="8">
    <source>
        <dbReference type="Proteomes" id="UP000087171"/>
    </source>
</evidence>
<evidence type="ECO:0000256" key="1">
    <source>
        <dbReference type="ARBA" id="ARBA00004123"/>
    </source>
</evidence>
<proteinExistence type="predicted"/>
<keyword evidence="8" id="KW-1185">Reference proteome</keyword>
<dbReference type="GO" id="GO:0005634">
    <property type="term" value="C:nucleus"/>
    <property type="evidence" value="ECO:0007669"/>
    <property type="project" value="UniProtKB-SubCell"/>
</dbReference>
<dbReference type="PANTHER" id="PTHR11945:SF762">
    <property type="entry name" value="AGAMOUS-LIKE MADS-BOX PROTEIN AGL62"/>
    <property type="match status" value="1"/>
</dbReference>
<keyword evidence="3" id="KW-0238">DNA-binding</keyword>
<feature type="domain" description="MADS-box" evidence="7">
    <location>
        <begin position="11"/>
        <end position="71"/>
    </location>
</feature>
<protein>
    <submittedName>
        <fullName evidence="9">Agamous-like MADS-box protein AGL62</fullName>
    </submittedName>
</protein>
<dbReference type="GO" id="GO:0000978">
    <property type="term" value="F:RNA polymerase II cis-regulatory region sequence-specific DNA binding"/>
    <property type="evidence" value="ECO:0007669"/>
    <property type="project" value="TreeGrafter"/>
</dbReference>
<name>A0A3Q7XZL7_CICAR</name>
<evidence type="ECO:0000256" key="2">
    <source>
        <dbReference type="ARBA" id="ARBA00023015"/>
    </source>
</evidence>
<dbReference type="STRING" id="3827.A0A3Q7XZL7"/>
<accession>A0A3Q7XZL7</accession>
<dbReference type="PRINTS" id="PR00404">
    <property type="entry name" value="MADSDOMAIN"/>
</dbReference>
<keyword evidence="4" id="KW-0804">Transcription</keyword>
<dbReference type="GO" id="GO:0000981">
    <property type="term" value="F:DNA-binding transcription factor activity, RNA polymerase II-specific"/>
    <property type="evidence" value="ECO:0007669"/>
    <property type="project" value="TreeGrafter"/>
</dbReference>
<evidence type="ECO:0000256" key="6">
    <source>
        <dbReference type="SAM" id="Coils"/>
    </source>
</evidence>
<dbReference type="AlphaFoldDB" id="A0A3Q7XZL7"/>
<dbReference type="GO" id="GO:0046983">
    <property type="term" value="F:protein dimerization activity"/>
    <property type="evidence" value="ECO:0007669"/>
    <property type="project" value="InterPro"/>
</dbReference>
<reference evidence="8" key="1">
    <citation type="journal article" date="2013" name="Nat. Biotechnol.">
        <title>Draft genome sequence of chickpea (Cicer arietinum) provides a resource for trait improvement.</title>
        <authorList>
            <person name="Varshney R.K."/>
            <person name="Song C."/>
            <person name="Saxena R.K."/>
            <person name="Azam S."/>
            <person name="Yu S."/>
            <person name="Sharpe A.G."/>
            <person name="Cannon S."/>
            <person name="Baek J."/>
            <person name="Rosen B.D."/>
            <person name="Tar'an B."/>
            <person name="Millan T."/>
            <person name="Zhang X."/>
            <person name="Ramsay L.D."/>
            <person name="Iwata A."/>
            <person name="Wang Y."/>
            <person name="Nelson W."/>
            <person name="Farmer A.D."/>
            <person name="Gaur P.M."/>
            <person name="Soderlund C."/>
            <person name="Penmetsa R.V."/>
            <person name="Xu C."/>
            <person name="Bharti A.K."/>
            <person name="He W."/>
            <person name="Winter P."/>
            <person name="Zhao S."/>
            <person name="Hane J.K."/>
            <person name="Carrasquilla-Garcia N."/>
            <person name="Condie J.A."/>
            <person name="Upadhyaya H.D."/>
            <person name="Luo M.C."/>
            <person name="Thudi M."/>
            <person name="Gowda C.L."/>
            <person name="Singh N.P."/>
            <person name="Lichtenzveig J."/>
            <person name="Gali K.K."/>
            <person name="Rubio J."/>
            <person name="Nadarajan N."/>
            <person name="Dolezel J."/>
            <person name="Bansal K.C."/>
            <person name="Xu X."/>
            <person name="Edwards D."/>
            <person name="Zhang G."/>
            <person name="Kahl G."/>
            <person name="Gil J."/>
            <person name="Singh K.B."/>
            <person name="Datta S.K."/>
            <person name="Jackson S.A."/>
            <person name="Wang J."/>
            <person name="Cook D.R."/>
        </authorList>
    </citation>
    <scope>NUCLEOTIDE SEQUENCE [LARGE SCALE GENOMIC DNA]</scope>
    <source>
        <strain evidence="8">cv. CDC Frontier</strain>
    </source>
</reference>
<dbReference type="InterPro" id="IPR036879">
    <property type="entry name" value="TF_MADSbox_sf"/>
</dbReference>
<organism evidence="8 9">
    <name type="scientific">Cicer arietinum</name>
    <name type="common">Chickpea</name>
    <name type="synonym">Garbanzo</name>
    <dbReference type="NCBI Taxonomy" id="3827"/>
    <lineage>
        <taxon>Eukaryota</taxon>
        <taxon>Viridiplantae</taxon>
        <taxon>Streptophyta</taxon>
        <taxon>Embryophyta</taxon>
        <taxon>Tracheophyta</taxon>
        <taxon>Spermatophyta</taxon>
        <taxon>Magnoliopsida</taxon>
        <taxon>eudicotyledons</taxon>
        <taxon>Gunneridae</taxon>
        <taxon>Pentapetalae</taxon>
        <taxon>rosids</taxon>
        <taxon>fabids</taxon>
        <taxon>Fabales</taxon>
        <taxon>Fabaceae</taxon>
        <taxon>Papilionoideae</taxon>
        <taxon>50 kb inversion clade</taxon>
        <taxon>NPAAA clade</taxon>
        <taxon>Hologalegina</taxon>
        <taxon>IRL clade</taxon>
        <taxon>Cicereae</taxon>
        <taxon>Cicer</taxon>
    </lineage>
</organism>
<dbReference type="Gene3D" id="3.40.1810.10">
    <property type="entry name" value="Transcription factor, MADS-box"/>
    <property type="match status" value="1"/>
</dbReference>
<dbReference type="FunFam" id="3.40.1810.10:FF:000006">
    <property type="entry name" value="Agamous-like MADS-box protein AGL62"/>
    <property type="match status" value="1"/>
</dbReference>
<evidence type="ECO:0000256" key="3">
    <source>
        <dbReference type="ARBA" id="ARBA00023125"/>
    </source>
</evidence>
<evidence type="ECO:0000256" key="5">
    <source>
        <dbReference type="ARBA" id="ARBA00023242"/>
    </source>
</evidence>
<keyword evidence="6" id="KW-0175">Coiled coil</keyword>
<sequence>MNIFKQKKKTTGRKKIEIKKLEKDTNKQVTFSKRRSGLFKKTSELCILCNVDAAIIVFSPADKLFCFGQPNTDTIINSYIKGTTEFEASKSIEKSIFYEEHNTEYEEAIHKLEFEKKKLEEFENLSKVWKSGDWWNDPIDEMSIDQLEQFMASIYELRRKLVDRVDDLVMMLPRLV</sequence>
<comment type="subcellular location">
    <subcellularLocation>
        <location evidence="1">Nucleus</location>
    </subcellularLocation>
</comment>
<dbReference type="SUPFAM" id="SSF55455">
    <property type="entry name" value="SRF-like"/>
    <property type="match status" value="1"/>
</dbReference>
<dbReference type="Pfam" id="PF00319">
    <property type="entry name" value="SRF-TF"/>
    <property type="match status" value="1"/>
</dbReference>
<dbReference type="OrthoDB" id="1896642at2759"/>
<dbReference type="RefSeq" id="XP_027190066.1">
    <property type="nucleotide sequence ID" value="XM_027334265.1"/>
</dbReference>
<reference evidence="9" key="2">
    <citation type="submission" date="2025-08" db="UniProtKB">
        <authorList>
            <consortium name="RefSeq"/>
        </authorList>
    </citation>
    <scope>IDENTIFICATION</scope>
    <source>
        <tissue evidence="9">Etiolated seedlings</tissue>
    </source>
</reference>
<dbReference type="PANTHER" id="PTHR11945">
    <property type="entry name" value="MADS BOX PROTEIN"/>
    <property type="match status" value="1"/>
</dbReference>
<gene>
    <name evidence="9" type="primary">LOC101502875</name>
</gene>
<keyword evidence="5" id="KW-0539">Nucleus</keyword>
<evidence type="ECO:0000313" key="9">
    <source>
        <dbReference type="RefSeq" id="XP_027190066.1"/>
    </source>
</evidence>
<evidence type="ECO:0000256" key="4">
    <source>
        <dbReference type="ARBA" id="ARBA00023163"/>
    </source>
</evidence>
<dbReference type="Proteomes" id="UP000087171">
    <property type="component" value="Chromosome Ca5"/>
</dbReference>
<dbReference type="PROSITE" id="PS50066">
    <property type="entry name" value="MADS_BOX_2"/>
    <property type="match status" value="1"/>
</dbReference>
<dbReference type="PaxDb" id="3827-XP_004499514.1"/>